<dbReference type="GO" id="GO:0007030">
    <property type="term" value="P:Golgi organization"/>
    <property type="evidence" value="ECO:0007669"/>
    <property type="project" value="InterPro"/>
</dbReference>
<evidence type="ECO:0000256" key="4">
    <source>
        <dbReference type="ARBA" id="ARBA00022448"/>
    </source>
</evidence>
<comment type="caution">
    <text evidence="10">The sequence shown here is derived from an EMBL/GenBank/DDBJ whole genome shotgun (WGS) entry which is preliminary data.</text>
</comment>
<name>A0A9P8TR78_WICPI</name>
<dbReference type="GO" id="GO:0017119">
    <property type="term" value="C:Golgi transport complex"/>
    <property type="evidence" value="ECO:0007669"/>
    <property type="project" value="TreeGrafter"/>
</dbReference>
<evidence type="ECO:0000313" key="10">
    <source>
        <dbReference type="EMBL" id="KAH3688085.1"/>
    </source>
</evidence>
<comment type="similarity">
    <text evidence="2">Belongs to the COG2 family.</text>
</comment>
<dbReference type="Proteomes" id="UP000774326">
    <property type="component" value="Unassembled WGS sequence"/>
</dbReference>
<keyword evidence="7" id="KW-0472">Membrane</keyword>
<evidence type="ECO:0000256" key="2">
    <source>
        <dbReference type="ARBA" id="ARBA00007603"/>
    </source>
</evidence>
<evidence type="ECO:0000256" key="5">
    <source>
        <dbReference type="ARBA" id="ARBA00022927"/>
    </source>
</evidence>
<gene>
    <name evidence="10" type="ORF">WICPIJ_000927</name>
</gene>
<comment type="subcellular location">
    <subcellularLocation>
        <location evidence="1">Golgi apparatus membrane</location>
        <topology evidence="1">Peripheral membrane protein</topology>
    </subcellularLocation>
</comment>
<evidence type="ECO:0000256" key="1">
    <source>
        <dbReference type="ARBA" id="ARBA00004395"/>
    </source>
</evidence>
<protein>
    <recommendedName>
        <fullName evidence="3">Conserved oligomeric Golgi complex subunit 2</fullName>
    </recommendedName>
    <alternativeName>
        <fullName evidence="8">Component of oligomeric Golgi complex 2</fullName>
    </alternativeName>
</protein>
<evidence type="ECO:0000256" key="6">
    <source>
        <dbReference type="ARBA" id="ARBA00023034"/>
    </source>
</evidence>
<dbReference type="GO" id="GO:0015031">
    <property type="term" value="P:protein transport"/>
    <property type="evidence" value="ECO:0007669"/>
    <property type="project" value="UniProtKB-KW"/>
</dbReference>
<dbReference type="GO" id="GO:0000139">
    <property type="term" value="C:Golgi membrane"/>
    <property type="evidence" value="ECO:0007669"/>
    <property type="project" value="UniProtKB-SubCell"/>
</dbReference>
<evidence type="ECO:0000313" key="11">
    <source>
        <dbReference type="Proteomes" id="UP000774326"/>
    </source>
</evidence>
<dbReference type="AlphaFoldDB" id="A0A9P8TR78"/>
<keyword evidence="6" id="KW-0333">Golgi apparatus</keyword>
<accession>A0A9P8TR78</accession>
<keyword evidence="11" id="KW-1185">Reference proteome</keyword>
<feature type="domain" description="Conserved oligomeric Golgi complex subunit 2 N-terminal" evidence="9">
    <location>
        <begin position="78"/>
        <end position="144"/>
    </location>
</feature>
<dbReference type="OrthoDB" id="332281at2759"/>
<keyword evidence="5" id="KW-0653">Protein transport</keyword>
<reference evidence="10" key="2">
    <citation type="submission" date="2021-01" db="EMBL/GenBank/DDBJ databases">
        <authorList>
            <person name="Schikora-Tamarit M.A."/>
        </authorList>
    </citation>
    <scope>NUCLEOTIDE SEQUENCE</scope>
    <source>
        <strain evidence="10">CBS2887</strain>
    </source>
</reference>
<dbReference type="PANTHER" id="PTHR12961:SF0">
    <property type="entry name" value="CONSERVED OLIGOMERIC GOLGI COMPLEX SUBUNIT 2"/>
    <property type="match status" value="1"/>
</dbReference>
<dbReference type="EMBL" id="JAEUBG010000529">
    <property type="protein sequence ID" value="KAH3688085.1"/>
    <property type="molecule type" value="Genomic_DNA"/>
</dbReference>
<dbReference type="GO" id="GO:0006891">
    <property type="term" value="P:intra-Golgi vesicle-mediated transport"/>
    <property type="evidence" value="ECO:0007669"/>
    <property type="project" value="TreeGrafter"/>
</dbReference>
<proteinExistence type="inferred from homology"/>
<dbReference type="Pfam" id="PF06148">
    <property type="entry name" value="COG2_N"/>
    <property type="match status" value="1"/>
</dbReference>
<keyword evidence="4" id="KW-0813">Transport</keyword>
<evidence type="ECO:0000259" key="9">
    <source>
        <dbReference type="Pfam" id="PF06148"/>
    </source>
</evidence>
<organism evidence="10 11">
    <name type="scientific">Wickerhamomyces pijperi</name>
    <name type="common">Yeast</name>
    <name type="synonym">Pichia pijperi</name>
    <dbReference type="NCBI Taxonomy" id="599730"/>
    <lineage>
        <taxon>Eukaryota</taxon>
        <taxon>Fungi</taxon>
        <taxon>Dikarya</taxon>
        <taxon>Ascomycota</taxon>
        <taxon>Saccharomycotina</taxon>
        <taxon>Saccharomycetes</taxon>
        <taxon>Phaffomycetales</taxon>
        <taxon>Wickerhamomycetaceae</taxon>
        <taxon>Wickerhamomyces</taxon>
    </lineage>
</organism>
<dbReference type="PANTHER" id="PTHR12961">
    <property type="entry name" value="CONSERVED OLIGOMERIC GOLGI COMPLEX COMPONENT 2"/>
    <property type="match status" value="1"/>
</dbReference>
<dbReference type="InterPro" id="IPR009316">
    <property type="entry name" value="COG2"/>
</dbReference>
<dbReference type="InterPro" id="IPR024602">
    <property type="entry name" value="COG_su2_N"/>
</dbReference>
<reference evidence="10" key="1">
    <citation type="journal article" date="2021" name="Open Biol.">
        <title>Shared evolutionary footprints suggest mitochondrial oxidative damage underlies multiple complex I losses in fungi.</title>
        <authorList>
            <person name="Schikora-Tamarit M.A."/>
            <person name="Marcet-Houben M."/>
            <person name="Nosek J."/>
            <person name="Gabaldon T."/>
        </authorList>
    </citation>
    <scope>NUCLEOTIDE SEQUENCE</scope>
    <source>
        <strain evidence="10">CBS2887</strain>
    </source>
</reference>
<sequence>MQLNQLTTKLIDLDTNSSYICILLDNPPKPSKTMSFTQDIELDSDSETFPYPKQVTRSTFLQDLQIDETNPTKSLTDLNSSEFQVDKFLFEHYRYTVLDDLQNELNVLLKELDQELFDLVNDDYFEFIKLGKALDGGEGLIDTLRIDVGKYRKKLVDEDLKLSKSQDHVRQTVDNLQNLKQLQKHASNMLLLDTLMGKFETLLNKTKSTAYIQILKQLTSLYLSIHQLLSSIPATYQFMINKSEHLTMLRHEFKAVLDEYLRNAILNQTDADTATDIVEILGIYSIVGDQSKALEIIKETTAASLDLNKIRSHDT</sequence>
<evidence type="ECO:0000256" key="8">
    <source>
        <dbReference type="ARBA" id="ARBA00031344"/>
    </source>
</evidence>
<evidence type="ECO:0000256" key="7">
    <source>
        <dbReference type="ARBA" id="ARBA00023136"/>
    </source>
</evidence>
<evidence type="ECO:0000256" key="3">
    <source>
        <dbReference type="ARBA" id="ARBA00020977"/>
    </source>
</evidence>